<dbReference type="PANTHER" id="PTHR13161:SF15">
    <property type="entry name" value="SPLICING FACTOR, SUPPRESSOR OF WHITE-APRICOT HOMOLOG"/>
    <property type="match status" value="1"/>
</dbReference>
<evidence type="ECO:0000256" key="7">
    <source>
        <dbReference type="SAM" id="MobiDB-lite"/>
    </source>
</evidence>
<dbReference type="InterPro" id="IPR035967">
    <property type="entry name" value="SWAP/Surp_sf"/>
</dbReference>
<feature type="region of interest" description="Disordered" evidence="7">
    <location>
        <begin position="331"/>
        <end position="361"/>
    </location>
</feature>
<feature type="region of interest" description="Disordered" evidence="7">
    <location>
        <begin position="108"/>
        <end position="142"/>
    </location>
</feature>
<evidence type="ECO:0000313" key="9">
    <source>
        <dbReference type="EMBL" id="GMT19057.1"/>
    </source>
</evidence>
<dbReference type="InterPro" id="IPR000061">
    <property type="entry name" value="Surp"/>
</dbReference>
<feature type="region of interest" description="Disordered" evidence="7">
    <location>
        <begin position="252"/>
        <end position="318"/>
    </location>
</feature>
<evidence type="ECO:0000256" key="3">
    <source>
        <dbReference type="ARBA" id="ARBA00022884"/>
    </source>
</evidence>
<evidence type="ECO:0000259" key="8">
    <source>
        <dbReference type="PROSITE" id="PS50128"/>
    </source>
</evidence>
<keyword evidence="3" id="KW-0694">RNA-binding</keyword>
<keyword evidence="6" id="KW-0508">mRNA splicing</keyword>
<evidence type="ECO:0000256" key="2">
    <source>
        <dbReference type="ARBA" id="ARBA00022737"/>
    </source>
</evidence>
<dbReference type="GO" id="GO:0000395">
    <property type="term" value="P:mRNA 5'-splice site recognition"/>
    <property type="evidence" value="ECO:0007669"/>
    <property type="project" value="TreeGrafter"/>
</dbReference>
<dbReference type="EMBL" id="BTSY01000003">
    <property type="protein sequence ID" value="GMT19057.1"/>
    <property type="molecule type" value="Genomic_DNA"/>
</dbReference>
<dbReference type="InterPro" id="IPR040397">
    <property type="entry name" value="SWAP"/>
</dbReference>
<dbReference type="Gene3D" id="1.10.10.790">
    <property type="entry name" value="Surp module"/>
    <property type="match status" value="1"/>
</dbReference>
<feature type="domain" description="SURP motif" evidence="8">
    <location>
        <begin position="156"/>
        <end position="199"/>
    </location>
</feature>
<feature type="compositionally biased region" description="Basic and acidic residues" evidence="7">
    <location>
        <begin position="341"/>
        <end position="361"/>
    </location>
</feature>
<sequence>QDGLLVFGYSSRIYQNDSNSELMAGESHLQRWPLDEDVLMDRFDVRLLLSMAPVESKGRAELNREEEKMEKECEEERWRDLHDAELASLKRMEEEEYRPKKAEFAFSYTQPAADSPSSSKVVEEDSDSEDEPFIPPSGIKLPVGLETPENQKLNHVIERTALFVVKQGPQMEIVIKAKQRNNQEQFGFLHFDHLLNPYYKYIMKLIREGKYTPDIEPKKKKNGQVTGRENGNKENGVGLEKKASTNALTALMSQHHGSDSDSDSDCELHPSLLAGSRRGGSPDPVDKGHASFAGPQRRPKTPPPTVMRSDYRIETANDTYSTLFKNIAKFNVKKEEEEEKKEEKVEIPVTKDEETEESQRE</sequence>
<keyword evidence="10" id="KW-1185">Reference proteome</keyword>
<dbReference type="SMART" id="SM01141">
    <property type="entry name" value="DRY_EERY"/>
    <property type="match status" value="1"/>
</dbReference>
<dbReference type="Pfam" id="PF01805">
    <property type="entry name" value="Surp"/>
    <property type="match status" value="1"/>
</dbReference>
<evidence type="ECO:0000256" key="5">
    <source>
        <dbReference type="ARBA" id="ARBA00023163"/>
    </source>
</evidence>
<dbReference type="PROSITE" id="PS50128">
    <property type="entry name" value="SURP"/>
    <property type="match status" value="1"/>
</dbReference>
<proteinExistence type="predicted"/>
<dbReference type="GO" id="GO:0003723">
    <property type="term" value="F:RNA binding"/>
    <property type="evidence" value="ECO:0007669"/>
    <property type="project" value="UniProtKB-KW"/>
</dbReference>
<evidence type="ECO:0000256" key="4">
    <source>
        <dbReference type="ARBA" id="ARBA00023015"/>
    </source>
</evidence>
<dbReference type="SMART" id="SM00648">
    <property type="entry name" value="SWAP"/>
    <property type="match status" value="1"/>
</dbReference>
<dbReference type="SUPFAM" id="SSF109905">
    <property type="entry name" value="Surp module (SWAP domain)"/>
    <property type="match status" value="1"/>
</dbReference>
<feature type="non-terminal residue" evidence="9">
    <location>
        <position position="361"/>
    </location>
</feature>
<dbReference type="AlphaFoldDB" id="A0AAV5VH60"/>
<feature type="region of interest" description="Disordered" evidence="7">
    <location>
        <begin position="213"/>
        <end position="239"/>
    </location>
</feature>
<dbReference type="Pfam" id="PF09750">
    <property type="entry name" value="DRY_EERY"/>
    <property type="match status" value="1"/>
</dbReference>
<evidence type="ECO:0000256" key="6">
    <source>
        <dbReference type="ARBA" id="ARBA00023187"/>
    </source>
</evidence>
<keyword evidence="4" id="KW-0805">Transcription regulation</keyword>
<dbReference type="PANTHER" id="PTHR13161">
    <property type="entry name" value="SPLICING FACTOR SUPPRESSOR OF WHITE APRICOT"/>
    <property type="match status" value="1"/>
</dbReference>
<keyword evidence="2" id="KW-0677">Repeat</keyword>
<gene>
    <name evidence="9" type="ORF">PFISCL1PPCAC_10354</name>
</gene>
<accession>A0AAV5VH60</accession>
<dbReference type="InterPro" id="IPR019147">
    <property type="entry name" value="SWAP_N_domain"/>
</dbReference>
<keyword evidence="5" id="KW-0804">Transcription</keyword>
<comment type="caution">
    <text evidence="9">The sequence shown here is derived from an EMBL/GenBank/DDBJ whole genome shotgun (WGS) entry which is preliminary data.</text>
</comment>
<evidence type="ECO:0000313" key="10">
    <source>
        <dbReference type="Proteomes" id="UP001432322"/>
    </source>
</evidence>
<evidence type="ECO:0000256" key="1">
    <source>
        <dbReference type="ARBA" id="ARBA00022664"/>
    </source>
</evidence>
<dbReference type="Proteomes" id="UP001432322">
    <property type="component" value="Unassembled WGS sequence"/>
</dbReference>
<reference evidence="9" key="1">
    <citation type="submission" date="2023-10" db="EMBL/GenBank/DDBJ databases">
        <title>Genome assembly of Pristionchus species.</title>
        <authorList>
            <person name="Yoshida K."/>
            <person name="Sommer R.J."/>
        </authorList>
    </citation>
    <scope>NUCLEOTIDE SEQUENCE</scope>
    <source>
        <strain evidence="9">RS5133</strain>
    </source>
</reference>
<feature type="non-terminal residue" evidence="9">
    <location>
        <position position="1"/>
    </location>
</feature>
<name>A0AAV5VH60_9BILA</name>
<organism evidence="9 10">
    <name type="scientific">Pristionchus fissidentatus</name>
    <dbReference type="NCBI Taxonomy" id="1538716"/>
    <lineage>
        <taxon>Eukaryota</taxon>
        <taxon>Metazoa</taxon>
        <taxon>Ecdysozoa</taxon>
        <taxon>Nematoda</taxon>
        <taxon>Chromadorea</taxon>
        <taxon>Rhabditida</taxon>
        <taxon>Rhabditina</taxon>
        <taxon>Diplogasteromorpha</taxon>
        <taxon>Diplogasteroidea</taxon>
        <taxon>Neodiplogasteridae</taxon>
        <taxon>Pristionchus</taxon>
    </lineage>
</organism>
<protein>
    <recommendedName>
        <fullName evidence="8">SURP motif domain-containing protein</fullName>
    </recommendedName>
</protein>
<keyword evidence="1" id="KW-0507">mRNA processing</keyword>